<feature type="compositionally biased region" description="Basic and acidic residues" evidence="1">
    <location>
        <begin position="16"/>
        <end position="33"/>
    </location>
</feature>
<feature type="region of interest" description="Disordered" evidence="1">
    <location>
        <begin position="457"/>
        <end position="507"/>
    </location>
</feature>
<feature type="compositionally biased region" description="Basic and acidic residues" evidence="1">
    <location>
        <begin position="158"/>
        <end position="183"/>
    </location>
</feature>
<feature type="compositionally biased region" description="Polar residues" evidence="1">
    <location>
        <begin position="61"/>
        <end position="70"/>
    </location>
</feature>
<keyword evidence="2" id="KW-1185">Reference proteome</keyword>
<feature type="region of interest" description="Disordered" evidence="1">
    <location>
        <begin position="351"/>
        <end position="396"/>
    </location>
</feature>
<dbReference type="RefSeq" id="XP_005094339.1">
    <property type="nucleotide sequence ID" value="XM_005094282.3"/>
</dbReference>
<dbReference type="GeneID" id="101849191"/>
<proteinExistence type="predicted"/>
<feature type="region of interest" description="Disordered" evidence="1">
    <location>
        <begin position="1"/>
        <end position="33"/>
    </location>
</feature>
<name>A0ABM0JID7_APLCA</name>
<protein>
    <submittedName>
        <fullName evidence="3">Uncharacterized protein LOC101849191</fullName>
    </submittedName>
</protein>
<feature type="compositionally biased region" description="Polar residues" evidence="1">
    <location>
        <begin position="360"/>
        <end position="373"/>
    </location>
</feature>
<evidence type="ECO:0000313" key="3">
    <source>
        <dbReference type="RefSeq" id="XP_005094339.1"/>
    </source>
</evidence>
<feature type="compositionally biased region" description="Pro residues" evidence="1">
    <location>
        <begin position="128"/>
        <end position="138"/>
    </location>
</feature>
<dbReference type="Proteomes" id="UP000694888">
    <property type="component" value="Unplaced"/>
</dbReference>
<evidence type="ECO:0000313" key="2">
    <source>
        <dbReference type="Proteomes" id="UP000694888"/>
    </source>
</evidence>
<feature type="compositionally biased region" description="Low complexity" evidence="1">
    <location>
        <begin position="116"/>
        <end position="127"/>
    </location>
</feature>
<feature type="region of interest" description="Disordered" evidence="1">
    <location>
        <begin position="102"/>
        <end position="143"/>
    </location>
</feature>
<organism evidence="2 3">
    <name type="scientific">Aplysia californica</name>
    <name type="common">California sea hare</name>
    <dbReference type="NCBI Taxonomy" id="6500"/>
    <lineage>
        <taxon>Eukaryota</taxon>
        <taxon>Metazoa</taxon>
        <taxon>Spiralia</taxon>
        <taxon>Lophotrochozoa</taxon>
        <taxon>Mollusca</taxon>
        <taxon>Gastropoda</taxon>
        <taxon>Heterobranchia</taxon>
        <taxon>Euthyneura</taxon>
        <taxon>Tectipleura</taxon>
        <taxon>Aplysiida</taxon>
        <taxon>Aplysioidea</taxon>
        <taxon>Aplysiidae</taxon>
        <taxon>Aplysia</taxon>
    </lineage>
</organism>
<feature type="compositionally biased region" description="Polar residues" evidence="1">
    <location>
        <begin position="212"/>
        <end position="234"/>
    </location>
</feature>
<reference evidence="3" key="1">
    <citation type="submission" date="2025-08" db="UniProtKB">
        <authorList>
            <consortium name="RefSeq"/>
        </authorList>
    </citation>
    <scope>IDENTIFICATION</scope>
</reference>
<gene>
    <name evidence="3" type="primary">LOC101849191</name>
</gene>
<feature type="region of interest" description="Disordered" evidence="1">
    <location>
        <begin position="61"/>
        <end position="84"/>
    </location>
</feature>
<sequence>MSPDRGDSSPLGSTHDPMEHNGHTKETIVHQSRAETLRSSIVEMAGRAPPGTGLRHELATRTSKYAQHQSPVRLGQPVATAGTTQNTSQNVTVLVHTKERIDVDTIPTSTRRDTTRQQQQQISSSPHRPQPPTASPPSPKDRASAWLLRRFRRRHLKMEKPVHVTPAKARENQEGQECREPVKKSPISAQSSKRVALTRPKSVKFQADGDSSPCTSSLFPSTGSSGANRVNQYDGNDKEENQTNQQNTGIMNFMKKVRHTGVEATDNKDVNNNIGKSENVRVAEEIYEVRGNAIPTPPPRQSSARRVGLFSASLEAFKRRLRVSSSKYSQRVYGQEMEGVDSYIITTEDTSLKDARSPHQKMTGNFGHSSRAQQKTDDKQRAATPFKPRLISNGQNAFNSTLKLQESTRQLDPNSTLQSLSNFTSYPSIQLRPYMKTRQEPATTPQEELHLNLKQEQPEDEKQKGNDQNSPSKPPNSPTAPTKFSYKLPEDTSTKEVSFNEEEEVKQPLPNVKTYVVESDSSSALKSKLTQPVPLTIHNLRLHDSLNSIYERRMRRMERCNRNKFTKGVPTFSNDSSDGSPSERMLQWLAEVSELTVIQAPPAAVAVQITVESLALDLPTTGAAVHGRHGFTEPIFV</sequence>
<feature type="region of interest" description="Disordered" evidence="1">
    <location>
        <begin position="157"/>
        <end position="245"/>
    </location>
</feature>
<evidence type="ECO:0000256" key="1">
    <source>
        <dbReference type="SAM" id="MobiDB-lite"/>
    </source>
</evidence>
<accession>A0ABM0JID7</accession>